<dbReference type="SMART" id="SM00422">
    <property type="entry name" value="HTH_MERR"/>
    <property type="match status" value="1"/>
</dbReference>
<sequence length="123" mass="13823">MRIGELAERTGVSVRSLRYYEKQGMLSSQRSASGQRHYDEHGVSRVLLIRQFFSAGMNSKTIAALLPHVKDPGERCPPAVLRQLTAELDRIDAQAEEIARARRTLADLIRATQEAMRATRTSE</sequence>
<evidence type="ECO:0000259" key="3">
    <source>
        <dbReference type="PROSITE" id="PS50937"/>
    </source>
</evidence>
<dbReference type="Proteomes" id="UP001595923">
    <property type="component" value="Unassembled WGS sequence"/>
</dbReference>
<dbReference type="PRINTS" id="PR00040">
    <property type="entry name" value="HTHMERR"/>
</dbReference>
<proteinExistence type="predicted"/>
<dbReference type="PANTHER" id="PTHR30204">
    <property type="entry name" value="REDOX-CYCLING DRUG-SENSING TRANSCRIPTIONAL ACTIVATOR SOXR"/>
    <property type="match status" value="1"/>
</dbReference>
<feature type="domain" description="HTH merR-type" evidence="3">
    <location>
        <begin position="1"/>
        <end position="68"/>
    </location>
</feature>
<organism evidence="4 5">
    <name type="scientific">Nocardiopsis mangrovi</name>
    <dbReference type="NCBI Taxonomy" id="1179818"/>
    <lineage>
        <taxon>Bacteria</taxon>
        <taxon>Bacillati</taxon>
        <taxon>Actinomycetota</taxon>
        <taxon>Actinomycetes</taxon>
        <taxon>Streptosporangiales</taxon>
        <taxon>Nocardiopsidaceae</taxon>
        <taxon>Nocardiopsis</taxon>
    </lineage>
</organism>
<feature type="coiled-coil region" evidence="2">
    <location>
        <begin position="81"/>
        <end position="111"/>
    </location>
</feature>
<evidence type="ECO:0000313" key="4">
    <source>
        <dbReference type="EMBL" id="MFC4563416.1"/>
    </source>
</evidence>
<keyword evidence="2" id="KW-0175">Coiled coil</keyword>
<dbReference type="InterPro" id="IPR009061">
    <property type="entry name" value="DNA-bd_dom_put_sf"/>
</dbReference>
<dbReference type="PROSITE" id="PS00552">
    <property type="entry name" value="HTH_MERR_1"/>
    <property type="match status" value="1"/>
</dbReference>
<protein>
    <submittedName>
        <fullName evidence="4">MerR family transcriptional regulator</fullName>
    </submittedName>
</protein>
<dbReference type="Gene3D" id="1.10.1660.10">
    <property type="match status" value="1"/>
</dbReference>
<dbReference type="RefSeq" id="WP_378575688.1">
    <property type="nucleotide sequence ID" value="NZ_JBHSFQ010000015.1"/>
</dbReference>
<dbReference type="EMBL" id="JBHSFQ010000015">
    <property type="protein sequence ID" value="MFC4563416.1"/>
    <property type="molecule type" value="Genomic_DNA"/>
</dbReference>
<reference evidence="5" key="1">
    <citation type="journal article" date="2019" name="Int. J. Syst. Evol. Microbiol.">
        <title>The Global Catalogue of Microorganisms (GCM) 10K type strain sequencing project: providing services to taxonomists for standard genome sequencing and annotation.</title>
        <authorList>
            <consortium name="The Broad Institute Genomics Platform"/>
            <consortium name="The Broad Institute Genome Sequencing Center for Infectious Disease"/>
            <person name="Wu L."/>
            <person name="Ma J."/>
        </authorList>
    </citation>
    <scope>NUCLEOTIDE SEQUENCE [LARGE SCALE GENOMIC DNA]</scope>
    <source>
        <strain evidence="5">XZYJ18</strain>
    </source>
</reference>
<accession>A0ABV9DWZ4</accession>
<dbReference type="PROSITE" id="PS50937">
    <property type="entry name" value="HTH_MERR_2"/>
    <property type="match status" value="1"/>
</dbReference>
<dbReference type="InterPro" id="IPR047057">
    <property type="entry name" value="MerR_fam"/>
</dbReference>
<dbReference type="PANTHER" id="PTHR30204:SF97">
    <property type="entry name" value="MERR FAMILY REGULATORY PROTEIN"/>
    <property type="match status" value="1"/>
</dbReference>
<dbReference type="SUPFAM" id="SSF46955">
    <property type="entry name" value="Putative DNA-binding domain"/>
    <property type="match status" value="1"/>
</dbReference>
<keyword evidence="5" id="KW-1185">Reference proteome</keyword>
<dbReference type="Pfam" id="PF13411">
    <property type="entry name" value="MerR_1"/>
    <property type="match status" value="1"/>
</dbReference>
<gene>
    <name evidence="4" type="ORF">ACFO4E_16245</name>
</gene>
<name>A0ABV9DWZ4_9ACTN</name>
<evidence type="ECO:0000313" key="5">
    <source>
        <dbReference type="Proteomes" id="UP001595923"/>
    </source>
</evidence>
<dbReference type="InterPro" id="IPR000551">
    <property type="entry name" value="MerR-type_HTH_dom"/>
</dbReference>
<evidence type="ECO:0000256" key="1">
    <source>
        <dbReference type="ARBA" id="ARBA00023125"/>
    </source>
</evidence>
<comment type="caution">
    <text evidence="4">The sequence shown here is derived from an EMBL/GenBank/DDBJ whole genome shotgun (WGS) entry which is preliminary data.</text>
</comment>
<evidence type="ECO:0000256" key="2">
    <source>
        <dbReference type="SAM" id="Coils"/>
    </source>
</evidence>
<keyword evidence="1" id="KW-0238">DNA-binding</keyword>